<accession>A0A1M7B3P1</accession>
<organism evidence="2 3">
    <name type="scientific">Flagellimonas taeanensis</name>
    <dbReference type="NCBI Taxonomy" id="1005926"/>
    <lineage>
        <taxon>Bacteria</taxon>
        <taxon>Pseudomonadati</taxon>
        <taxon>Bacteroidota</taxon>
        <taxon>Flavobacteriia</taxon>
        <taxon>Flavobacteriales</taxon>
        <taxon>Flavobacteriaceae</taxon>
        <taxon>Flagellimonas</taxon>
    </lineage>
</organism>
<evidence type="ECO:0000313" key="4">
    <source>
        <dbReference type="Proteomes" id="UP000198940"/>
    </source>
</evidence>
<sequence length="40" mass="4813">MSDYFILTNDNQNFKEIEVMRGIHLQIYTGENHGFYVDFL</sequence>
<evidence type="ECO:0000313" key="2">
    <source>
        <dbReference type="EMBL" id="SHL49593.1"/>
    </source>
</evidence>
<evidence type="ECO:0000313" key="3">
    <source>
        <dbReference type="Proteomes" id="UP000184031"/>
    </source>
</evidence>
<protein>
    <submittedName>
        <fullName evidence="2">Uncharacterized protein</fullName>
    </submittedName>
</protein>
<dbReference type="EMBL" id="FRAT01000011">
    <property type="protein sequence ID" value="SHL49593.1"/>
    <property type="molecule type" value="Genomic_DNA"/>
</dbReference>
<evidence type="ECO:0000313" key="1">
    <source>
        <dbReference type="EMBL" id="SFC37352.1"/>
    </source>
</evidence>
<dbReference type="Proteomes" id="UP000184031">
    <property type="component" value="Unassembled WGS sequence"/>
</dbReference>
<dbReference type="EMBL" id="FOKU01000010">
    <property type="protein sequence ID" value="SFC37352.1"/>
    <property type="molecule type" value="Genomic_DNA"/>
</dbReference>
<dbReference type="AlphaFoldDB" id="A0A1M7B3P1"/>
<name>A0A1M7B3P1_9FLAO</name>
<reference evidence="2 3" key="1">
    <citation type="submission" date="2016-11" db="EMBL/GenBank/DDBJ databases">
        <authorList>
            <person name="Varghese N."/>
            <person name="Submissions S."/>
        </authorList>
    </citation>
    <scope>NUCLEOTIDE SEQUENCE [LARGE SCALE GENOMIC DNA]</scope>
    <source>
        <strain evidence="2 3">CGMCC 1.12174</strain>
        <strain evidence="1 4">DSM 26351</strain>
    </source>
</reference>
<dbReference type="STRING" id="1055723.SAMN05216293_3567"/>
<gene>
    <name evidence="1" type="ORF">SAMN04487891_11011</name>
    <name evidence="2" type="ORF">SAMN05216293_3567</name>
</gene>
<keyword evidence="4" id="KW-1185">Reference proteome</keyword>
<comment type="caution">
    <text evidence="2">The sequence shown here is derived from an EMBL/GenBank/DDBJ whole genome shotgun (WGS) entry which is preliminary data.</text>
</comment>
<proteinExistence type="predicted"/>
<dbReference type="Proteomes" id="UP000198940">
    <property type="component" value="Unassembled WGS sequence"/>
</dbReference>